<dbReference type="InterPro" id="IPR027417">
    <property type="entry name" value="P-loop_NTPase"/>
</dbReference>
<keyword evidence="6" id="KW-0067">ATP-binding</keyword>
<dbReference type="HOGENOM" id="CLU_000604_1_1_6"/>
<dbReference type="GO" id="GO:0015423">
    <property type="term" value="F:ABC-type maltose transporter activity"/>
    <property type="evidence" value="ECO:0007669"/>
    <property type="project" value="TreeGrafter"/>
</dbReference>
<dbReference type="SUPFAM" id="SSF52540">
    <property type="entry name" value="P-loop containing nucleoside triphosphate hydrolases"/>
    <property type="match status" value="1"/>
</dbReference>
<feature type="domain" description="ABC transporter" evidence="9">
    <location>
        <begin position="66"/>
        <end position="296"/>
    </location>
</feature>
<dbReference type="Gene3D" id="2.40.50.140">
    <property type="entry name" value="Nucleic acid-binding proteins"/>
    <property type="match status" value="1"/>
</dbReference>
<evidence type="ECO:0000256" key="5">
    <source>
        <dbReference type="ARBA" id="ARBA00022741"/>
    </source>
</evidence>
<evidence type="ECO:0000256" key="3">
    <source>
        <dbReference type="ARBA" id="ARBA00022519"/>
    </source>
</evidence>
<protein>
    <submittedName>
        <fullName evidence="10">Bifunctional: maltose transport protein (ABC superfamily, atp_bind) (N-terminal) phenotypic repressor of mal operon (C-terminal)</fullName>
    </submittedName>
</protein>
<dbReference type="GO" id="GO:0005524">
    <property type="term" value="F:ATP binding"/>
    <property type="evidence" value="ECO:0007669"/>
    <property type="project" value="UniProtKB-KW"/>
</dbReference>
<dbReference type="SMART" id="SM00382">
    <property type="entry name" value="AAA"/>
    <property type="match status" value="1"/>
</dbReference>
<dbReference type="AlphaFoldDB" id="D3V681"/>
<dbReference type="NCBIfam" id="NF008233">
    <property type="entry name" value="PRK11000.1"/>
    <property type="match status" value="1"/>
</dbReference>
<dbReference type="Proteomes" id="UP000002045">
    <property type="component" value="Chromosome"/>
</dbReference>
<dbReference type="InterPro" id="IPR012340">
    <property type="entry name" value="NA-bd_OB-fold"/>
</dbReference>
<evidence type="ECO:0000256" key="1">
    <source>
        <dbReference type="ARBA" id="ARBA00022448"/>
    </source>
</evidence>
<dbReference type="Pfam" id="PF08402">
    <property type="entry name" value="TOBE_2"/>
    <property type="match status" value="1"/>
</dbReference>
<dbReference type="InterPro" id="IPR003439">
    <property type="entry name" value="ABC_transporter-like_ATP-bd"/>
</dbReference>
<dbReference type="FunFam" id="3.40.50.300:FF:000042">
    <property type="entry name" value="Maltose/maltodextrin ABC transporter, ATP-binding protein"/>
    <property type="match status" value="1"/>
</dbReference>
<dbReference type="CDD" id="cd03301">
    <property type="entry name" value="ABC_MalK_N"/>
    <property type="match status" value="1"/>
</dbReference>
<organism evidence="10 11">
    <name type="scientific">Xenorhabdus bovienii (strain SS-2004)</name>
    <name type="common">Xenorhabdus nematophila subsp. bovienii</name>
    <dbReference type="NCBI Taxonomy" id="406818"/>
    <lineage>
        <taxon>Bacteria</taxon>
        <taxon>Pseudomonadati</taxon>
        <taxon>Pseudomonadota</taxon>
        <taxon>Gammaproteobacteria</taxon>
        <taxon>Enterobacterales</taxon>
        <taxon>Morganellaceae</taxon>
        <taxon>Xenorhabdus</taxon>
    </lineage>
</organism>
<dbReference type="eggNOG" id="COG3842">
    <property type="taxonomic scope" value="Bacteria"/>
</dbReference>
<dbReference type="PANTHER" id="PTHR43875:SF3">
    <property type="entry name" value="MALTOSE_MALTODEXTRIN IMPORT ATP-BINDING PROTEIN MALK"/>
    <property type="match status" value="1"/>
</dbReference>
<keyword evidence="1" id="KW-0813">Transport</keyword>
<keyword evidence="3" id="KW-0997">Cell inner membrane</keyword>
<dbReference type="PROSITE" id="PS00211">
    <property type="entry name" value="ABC_TRANSPORTER_1"/>
    <property type="match status" value="1"/>
</dbReference>
<dbReference type="InterPro" id="IPR003593">
    <property type="entry name" value="AAA+_ATPase"/>
</dbReference>
<dbReference type="InterPro" id="IPR015855">
    <property type="entry name" value="ABC_transpr_MalK-like"/>
</dbReference>
<evidence type="ECO:0000259" key="9">
    <source>
        <dbReference type="PROSITE" id="PS50893"/>
    </source>
</evidence>
<dbReference type="SUPFAM" id="SSF50331">
    <property type="entry name" value="MOP-like"/>
    <property type="match status" value="1"/>
</dbReference>
<proteinExistence type="predicted"/>
<dbReference type="KEGG" id="xbo:XBJ1_4048"/>
<dbReference type="Gene3D" id="2.40.50.100">
    <property type="match status" value="1"/>
</dbReference>
<dbReference type="Pfam" id="PF00005">
    <property type="entry name" value="ABC_tran"/>
    <property type="match status" value="1"/>
</dbReference>
<evidence type="ECO:0000256" key="2">
    <source>
        <dbReference type="ARBA" id="ARBA00022475"/>
    </source>
</evidence>
<name>D3V681_XENBS</name>
<evidence type="ECO:0000256" key="4">
    <source>
        <dbReference type="ARBA" id="ARBA00022597"/>
    </source>
</evidence>
<evidence type="ECO:0000313" key="11">
    <source>
        <dbReference type="Proteomes" id="UP000002045"/>
    </source>
</evidence>
<sequence>MLSDFSQNIPITLISSSLCLPHKKLWDGGFLFLLFCTQFCYQFFTKFFTTNIKLGWQLRGEHMSSVTLRDVSKTYGETVISKNFNLEIEEGEFVVFVGPSGCGKSTLLRMIAGLEDITSGDLLIAGQRMNDVPPAKRSVGMVFQSYALYPHLSVADNMSFGMKLAGIKKSDIQKRVQQVAETLQLAHLLDRRPKALSGGQRQRVAIGRTLVAEPNIFLLDEPLSNLDAALRVQMRIEISRLHQRLQRTMIYVTHDQTEAMTLADKIVVLDAGNIAQVGKPLEIYHYPANRFVAGFIGSPKMNFLPVKVSATAIDQVQIILPNGQPVWLPVESKDVTVGSNVSLGIRPEHLLPNDVADVTLEGTVQIVEQLGNETQVHIRIPAIHQNLVYRQPDVVLVEEGATFTIGLAPHRCHLFREDGTACQRLHKEPGV</sequence>
<keyword evidence="7" id="KW-1278">Translocase</keyword>
<keyword evidence="5" id="KW-0547">Nucleotide-binding</keyword>
<keyword evidence="8" id="KW-0472">Membrane</keyword>
<evidence type="ECO:0000256" key="6">
    <source>
        <dbReference type="ARBA" id="ARBA00022840"/>
    </source>
</evidence>
<gene>
    <name evidence="10" type="primary">malK</name>
    <name evidence="10" type="ordered locus">XBJ1_4048</name>
</gene>
<dbReference type="PROSITE" id="PS50893">
    <property type="entry name" value="ABC_TRANSPORTER_2"/>
    <property type="match status" value="1"/>
</dbReference>
<keyword evidence="4" id="KW-0762">Sugar transport</keyword>
<dbReference type="PANTHER" id="PTHR43875">
    <property type="entry name" value="MALTODEXTRIN IMPORT ATP-BINDING PROTEIN MSMX"/>
    <property type="match status" value="1"/>
</dbReference>
<reference evidence="10" key="1">
    <citation type="journal article" date="2011" name="PLoS ONE">
        <title>The entomopathogenic bacterial endosymbionts xenorhabdus and photorhabdus: convergent lifestyles from divergent genomes.</title>
        <authorList>
            <person name="Chaston J.M."/>
            <person name="Suen G."/>
            <person name="Tucker S.L."/>
            <person name="Andersen A.W."/>
            <person name="Bhasin A."/>
            <person name="Bode E."/>
            <person name="Bode H.B."/>
            <person name="Brachmann A.O."/>
            <person name="Cowles C.E."/>
            <person name="Cowles K.N."/>
            <person name="Darby C."/>
            <person name="de Leon L."/>
            <person name="Drace K."/>
            <person name="Du Z."/>
            <person name="Givaudan A."/>
            <person name="Herbert Tran E.E."/>
            <person name="Jewell K.A."/>
            <person name="Knack J.J."/>
            <person name="Krasomil-Osterfeld K.C."/>
            <person name="Kukor R."/>
            <person name="Lanois A."/>
            <person name="Latreille P."/>
            <person name="Leimgruber N.K."/>
            <person name="Lipke C.M."/>
            <person name="Liu R."/>
            <person name="Lu X."/>
            <person name="Martens E.C."/>
            <person name="Marri P.R."/>
            <person name="Medigue C."/>
            <person name="Menard M.L."/>
            <person name="Miller N.M."/>
            <person name="Morales-Soto N."/>
            <person name="Norton S."/>
            <person name="Ogier J.C."/>
            <person name="Orchard S.S."/>
            <person name="Park D."/>
            <person name="Park Y."/>
            <person name="Qurollo B.A."/>
            <person name="Sugar D.R."/>
            <person name="Richards G.R."/>
            <person name="Rouy Z."/>
            <person name="Slominski B."/>
            <person name="Slominski K."/>
            <person name="Snyder H."/>
            <person name="Tjaden B.C."/>
            <person name="van der Hoeven R."/>
            <person name="Welch R.D."/>
            <person name="Wheeler C."/>
            <person name="Xiang B."/>
            <person name="Barbazuk B."/>
            <person name="Gaudriault S."/>
            <person name="Goodner B."/>
            <person name="Slater S.C."/>
            <person name="Forst S."/>
            <person name="Goldman B.S."/>
            <person name="Goodrich-Blair H."/>
        </authorList>
    </citation>
    <scope>NUCLEOTIDE SEQUENCE [LARGE SCALE GENOMIC DNA]</scope>
    <source>
        <strain evidence="10">SS-2004</strain>
    </source>
</reference>
<keyword evidence="2" id="KW-1003">Cell membrane</keyword>
<dbReference type="GO" id="GO:0016887">
    <property type="term" value="F:ATP hydrolysis activity"/>
    <property type="evidence" value="ECO:0007669"/>
    <property type="project" value="InterPro"/>
</dbReference>
<dbReference type="InterPro" id="IPR008995">
    <property type="entry name" value="Mo/tungstate-bd_C_term_dom"/>
</dbReference>
<dbReference type="EMBL" id="FN667741">
    <property type="protein sequence ID" value="CBJ83160.1"/>
    <property type="molecule type" value="Genomic_DNA"/>
</dbReference>
<dbReference type="FunFam" id="2.40.50.100:FF:000014">
    <property type="entry name" value="Maltose/maltodextrin import ATP-binding protein MalK"/>
    <property type="match status" value="1"/>
</dbReference>
<accession>D3V681</accession>
<dbReference type="STRING" id="406818.XBJ1_4048"/>
<dbReference type="InterPro" id="IPR047641">
    <property type="entry name" value="ABC_transpr_MalK/UgpC-like"/>
</dbReference>
<dbReference type="NCBIfam" id="NF008653">
    <property type="entry name" value="PRK11650.1"/>
    <property type="match status" value="1"/>
</dbReference>
<evidence type="ECO:0000313" key="10">
    <source>
        <dbReference type="EMBL" id="CBJ83160.1"/>
    </source>
</evidence>
<dbReference type="GO" id="GO:1990060">
    <property type="term" value="C:maltose transport complex"/>
    <property type="evidence" value="ECO:0007669"/>
    <property type="project" value="TreeGrafter"/>
</dbReference>
<evidence type="ECO:0000256" key="8">
    <source>
        <dbReference type="ARBA" id="ARBA00023136"/>
    </source>
</evidence>
<dbReference type="InterPro" id="IPR013611">
    <property type="entry name" value="Transp-assoc_OB_typ2"/>
</dbReference>
<dbReference type="InterPro" id="IPR017871">
    <property type="entry name" value="ABC_transporter-like_CS"/>
</dbReference>
<dbReference type="Gene3D" id="3.40.50.300">
    <property type="entry name" value="P-loop containing nucleotide triphosphate hydrolases"/>
    <property type="match status" value="1"/>
</dbReference>
<evidence type="ECO:0000256" key="7">
    <source>
        <dbReference type="ARBA" id="ARBA00022967"/>
    </source>
</evidence>
<dbReference type="GO" id="GO:0055052">
    <property type="term" value="C:ATP-binding cassette (ABC) transporter complex, substrate-binding subunit-containing"/>
    <property type="evidence" value="ECO:0007669"/>
    <property type="project" value="TreeGrafter"/>
</dbReference>